<dbReference type="eggNOG" id="KOG0254">
    <property type="taxonomic scope" value="Eukaryota"/>
</dbReference>
<reference evidence="9 10" key="1">
    <citation type="submission" date="2013-03" db="EMBL/GenBank/DDBJ databases">
        <title>The Genome Sequence of Phialophora europaea CBS 101466.</title>
        <authorList>
            <consortium name="The Broad Institute Genomics Platform"/>
            <person name="Cuomo C."/>
            <person name="de Hoog S."/>
            <person name="Gorbushina A."/>
            <person name="Walker B."/>
            <person name="Young S.K."/>
            <person name="Zeng Q."/>
            <person name="Gargeya S."/>
            <person name="Fitzgerald M."/>
            <person name="Haas B."/>
            <person name="Abouelleil A."/>
            <person name="Allen A.W."/>
            <person name="Alvarado L."/>
            <person name="Arachchi H.M."/>
            <person name="Berlin A.M."/>
            <person name="Chapman S.B."/>
            <person name="Gainer-Dewar J."/>
            <person name="Goldberg J."/>
            <person name="Griggs A."/>
            <person name="Gujja S."/>
            <person name="Hansen M."/>
            <person name="Howarth C."/>
            <person name="Imamovic A."/>
            <person name="Ireland A."/>
            <person name="Larimer J."/>
            <person name="McCowan C."/>
            <person name="Murphy C."/>
            <person name="Pearson M."/>
            <person name="Poon T.W."/>
            <person name="Priest M."/>
            <person name="Roberts A."/>
            <person name="Saif S."/>
            <person name="Shea T."/>
            <person name="Sisk P."/>
            <person name="Sykes S."/>
            <person name="Wortman J."/>
            <person name="Nusbaum C."/>
            <person name="Birren B."/>
        </authorList>
    </citation>
    <scope>NUCLEOTIDE SEQUENCE [LARGE SCALE GENOMIC DNA]</scope>
    <source>
        <strain evidence="9 10">CBS 101466</strain>
    </source>
</reference>
<accession>W2S2H7</accession>
<dbReference type="InterPro" id="IPR050360">
    <property type="entry name" value="MFS_Sugar_Transporters"/>
</dbReference>
<evidence type="ECO:0000313" key="10">
    <source>
        <dbReference type="Proteomes" id="UP000030752"/>
    </source>
</evidence>
<dbReference type="GeneID" id="19969297"/>
<keyword evidence="6 7" id="KW-0472">Membrane</keyword>
<evidence type="ECO:0000256" key="6">
    <source>
        <dbReference type="ARBA" id="ARBA00023136"/>
    </source>
</evidence>
<keyword evidence="10" id="KW-1185">Reference proteome</keyword>
<organism evidence="9 10">
    <name type="scientific">Cyphellophora europaea (strain CBS 101466)</name>
    <name type="common">Phialophora europaea</name>
    <dbReference type="NCBI Taxonomy" id="1220924"/>
    <lineage>
        <taxon>Eukaryota</taxon>
        <taxon>Fungi</taxon>
        <taxon>Dikarya</taxon>
        <taxon>Ascomycota</taxon>
        <taxon>Pezizomycotina</taxon>
        <taxon>Eurotiomycetes</taxon>
        <taxon>Chaetothyriomycetidae</taxon>
        <taxon>Chaetothyriales</taxon>
        <taxon>Cyphellophoraceae</taxon>
        <taxon>Cyphellophora</taxon>
    </lineage>
</organism>
<dbReference type="Gene3D" id="1.20.1250.20">
    <property type="entry name" value="MFS general substrate transporter like domains"/>
    <property type="match status" value="1"/>
</dbReference>
<dbReference type="AlphaFoldDB" id="W2S2H7"/>
<evidence type="ECO:0000256" key="5">
    <source>
        <dbReference type="ARBA" id="ARBA00022989"/>
    </source>
</evidence>
<feature type="transmembrane region" description="Helical" evidence="7">
    <location>
        <begin position="119"/>
        <end position="143"/>
    </location>
</feature>
<dbReference type="VEuPathDB" id="FungiDB:HMPREF1541_01958"/>
<feature type="transmembrane region" description="Helical" evidence="7">
    <location>
        <begin position="454"/>
        <end position="472"/>
    </location>
</feature>
<comment type="subcellular location">
    <subcellularLocation>
        <location evidence="1">Membrane</location>
        <topology evidence="1">Multi-pass membrane protein</topology>
    </subcellularLocation>
</comment>
<keyword evidence="3" id="KW-0813">Transport</keyword>
<evidence type="ECO:0000256" key="3">
    <source>
        <dbReference type="ARBA" id="ARBA00022448"/>
    </source>
</evidence>
<feature type="transmembrane region" description="Helical" evidence="7">
    <location>
        <begin position="64"/>
        <end position="85"/>
    </location>
</feature>
<feature type="transmembrane region" description="Helical" evidence="7">
    <location>
        <begin position="426"/>
        <end position="448"/>
    </location>
</feature>
<evidence type="ECO:0000259" key="8">
    <source>
        <dbReference type="PROSITE" id="PS50850"/>
    </source>
</evidence>
<feature type="transmembrane region" description="Helical" evidence="7">
    <location>
        <begin position="353"/>
        <end position="374"/>
    </location>
</feature>
<dbReference type="InterPro" id="IPR020846">
    <property type="entry name" value="MFS_dom"/>
</dbReference>
<dbReference type="InterPro" id="IPR036259">
    <property type="entry name" value="MFS_trans_sf"/>
</dbReference>
<dbReference type="FunFam" id="1.20.1250.20:FF:000090">
    <property type="entry name" value="MFS sugar transporter, putative"/>
    <property type="match status" value="1"/>
</dbReference>
<dbReference type="EMBL" id="KB822718">
    <property type="protein sequence ID" value="ETN42800.1"/>
    <property type="molecule type" value="Genomic_DNA"/>
</dbReference>
<dbReference type="Proteomes" id="UP000030752">
    <property type="component" value="Unassembled WGS sequence"/>
</dbReference>
<evidence type="ECO:0000256" key="4">
    <source>
        <dbReference type="ARBA" id="ARBA00022692"/>
    </source>
</evidence>
<evidence type="ECO:0000313" key="9">
    <source>
        <dbReference type="EMBL" id="ETN42800.1"/>
    </source>
</evidence>
<dbReference type="OrthoDB" id="2544694at2759"/>
<keyword evidence="5 7" id="KW-1133">Transmembrane helix</keyword>
<keyword evidence="4 7" id="KW-0812">Transmembrane</keyword>
<protein>
    <recommendedName>
        <fullName evidence="8">Major facilitator superfamily (MFS) profile domain-containing protein</fullName>
    </recommendedName>
</protein>
<sequence>MPSRPKNLWRRIPGPRLMQLITAVSACAIGYEGMSQGVIGAVNVAPEFVQRMGYGDEQGRVTNPTKQGGIVSIYYAGSLVGAFWAGQFADRYGRIKGLWMASFWCLLGVILQAAATDLAAILCARVVAGIGVAFIIVIAPSWTAELSPAAHRGRVICLTFLANFSCIALESWLGFALSFANSIGGGQFRWRFLFATQVIPIVLLLLGTMIIPESPRWLVKAGRHQEAFDIIVKLRGNDDSDHPDAVREYQEILAVVGMEQESSSTNYVKMFFGVGSGDVHLGRRIQLVFWLQVLMQFGTGIAALVVYSGTLFRNAGFGEVKSGWLSPLSLTVGILGTGINALLVDRIGRRKTIFWGSATLCVILFLIGGLQRAAFNDPGSAQRLNIGSACLVFVYVLVFSASWLMVPFIYPTEVFPTWLRAKGNAFGVAGWAIGYGGGGLLVPVMLAGIGEKTFYVFGAAMISYIPLTYIFVPETAGRSLEQIDFLFASKSPFTWDEEKEFSKRMRDLEFRIEAGEEKRRRTSIEEIEGCRRTPKMVDV</sequence>
<feature type="transmembrane region" description="Helical" evidence="7">
    <location>
        <begin position="324"/>
        <end position="344"/>
    </location>
</feature>
<feature type="transmembrane region" description="Helical" evidence="7">
    <location>
        <begin position="287"/>
        <end position="312"/>
    </location>
</feature>
<gene>
    <name evidence="9" type="ORF">HMPREF1541_01958</name>
</gene>
<name>W2S2H7_CYPE1</name>
<evidence type="ECO:0000256" key="7">
    <source>
        <dbReference type="SAM" id="Phobius"/>
    </source>
</evidence>
<dbReference type="PROSITE" id="PS51257">
    <property type="entry name" value="PROKAR_LIPOPROTEIN"/>
    <property type="match status" value="1"/>
</dbReference>
<dbReference type="InterPro" id="IPR005828">
    <property type="entry name" value="MFS_sugar_transport-like"/>
</dbReference>
<evidence type="ECO:0000256" key="2">
    <source>
        <dbReference type="ARBA" id="ARBA00010992"/>
    </source>
</evidence>
<feature type="domain" description="Major facilitator superfamily (MFS) profile" evidence="8">
    <location>
        <begin position="21"/>
        <end position="476"/>
    </location>
</feature>
<dbReference type="SUPFAM" id="SSF103473">
    <property type="entry name" value="MFS general substrate transporter"/>
    <property type="match status" value="1"/>
</dbReference>
<dbReference type="HOGENOM" id="CLU_001265_30_3_1"/>
<proteinExistence type="inferred from homology"/>
<dbReference type="Pfam" id="PF00083">
    <property type="entry name" value="Sugar_tr"/>
    <property type="match status" value="1"/>
</dbReference>
<dbReference type="PROSITE" id="PS50850">
    <property type="entry name" value="MFS"/>
    <property type="match status" value="1"/>
</dbReference>
<feature type="transmembrane region" description="Helical" evidence="7">
    <location>
        <begin position="192"/>
        <end position="211"/>
    </location>
</feature>
<dbReference type="InterPro" id="IPR003663">
    <property type="entry name" value="Sugar/inositol_transpt"/>
</dbReference>
<dbReference type="GO" id="GO:0005351">
    <property type="term" value="F:carbohydrate:proton symporter activity"/>
    <property type="evidence" value="ECO:0007669"/>
    <property type="project" value="TreeGrafter"/>
</dbReference>
<dbReference type="RefSeq" id="XP_008714536.1">
    <property type="nucleotide sequence ID" value="XM_008716314.1"/>
</dbReference>
<dbReference type="InParanoid" id="W2S2H7"/>
<evidence type="ECO:0000256" key="1">
    <source>
        <dbReference type="ARBA" id="ARBA00004141"/>
    </source>
</evidence>
<comment type="similarity">
    <text evidence="2">Belongs to the major facilitator superfamily. Sugar transporter (TC 2.A.1.1) family.</text>
</comment>
<dbReference type="PRINTS" id="PR00171">
    <property type="entry name" value="SUGRTRNSPORT"/>
</dbReference>
<dbReference type="GO" id="GO:0016020">
    <property type="term" value="C:membrane"/>
    <property type="evidence" value="ECO:0007669"/>
    <property type="project" value="UniProtKB-SubCell"/>
</dbReference>
<feature type="transmembrane region" description="Helical" evidence="7">
    <location>
        <begin position="386"/>
        <end position="406"/>
    </location>
</feature>
<dbReference type="PANTHER" id="PTHR48022">
    <property type="entry name" value="PLASTIDIC GLUCOSE TRANSPORTER 4"/>
    <property type="match status" value="1"/>
</dbReference>
<feature type="transmembrane region" description="Helical" evidence="7">
    <location>
        <begin position="155"/>
        <end position="180"/>
    </location>
</feature>
<feature type="transmembrane region" description="Helical" evidence="7">
    <location>
        <begin position="97"/>
        <end position="113"/>
    </location>
</feature>
<dbReference type="PANTHER" id="PTHR48022:SF78">
    <property type="entry name" value="MONOSACCHARIDE TRANSPORTER, PUTATIVE (AFU_ORTHOLOGUE AFUA_2G02110)-RELATED"/>
    <property type="match status" value="1"/>
</dbReference>